<dbReference type="InterPro" id="IPR004772">
    <property type="entry name" value="TrkH"/>
</dbReference>
<dbReference type="RefSeq" id="WP_336509596.1">
    <property type="nucleotide sequence ID" value="NZ_VUNG01000024.1"/>
</dbReference>
<keyword evidence="4" id="KW-1003">Cell membrane</keyword>
<evidence type="ECO:0000256" key="6">
    <source>
        <dbReference type="ARBA" id="ARBA00022538"/>
    </source>
</evidence>
<evidence type="ECO:0000313" key="14">
    <source>
        <dbReference type="EMBL" id="MST84946.1"/>
    </source>
</evidence>
<keyword evidence="15" id="KW-1185">Reference proteome</keyword>
<evidence type="ECO:0000256" key="7">
    <source>
        <dbReference type="ARBA" id="ARBA00022692"/>
    </source>
</evidence>
<evidence type="ECO:0000256" key="1">
    <source>
        <dbReference type="ARBA" id="ARBA00004429"/>
    </source>
</evidence>
<keyword evidence="7 13" id="KW-0812">Transmembrane</keyword>
<dbReference type="GO" id="GO:0046872">
    <property type="term" value="F:metal ion binding"/>
    <property type="evidence" value="ECO:0007669"/>
    <property type="project" value="UniProtKB-KW"/>
</dbReference>
<feature type="transmembrane region" description="Helical" evidence="13">
    <location>
        <begin position="136"/>
        <end position="162"/>
    </location>
</feature>
<feature type="transmembrane region" description="Helical" evidence="13">
    <location>
        <begin position="183"/>
        <end position="207"/>
    </location>
</feature>
<organism evidence="14 15">
    <name type="scientific">Hallella mizrahii</name>
    <dbReference type="NCBI Taxonomy" id="2606637"/>
    <lineage>
        <taxon>Bacteria</taxon>
        <taxon>Pseudomonadati</taxon>
        <taxon>Bacteroidota</taxon>
        <taxon>Bacteroidia</taxon>
        <taxon>Bacteroidales</taxon>
        <taxon>Prevotellaceae</taxon>
        <taxon>Hallella</taxon>
    </lineage>
</organism>
<evidence type="ECO:0000256" key="8">
    <source>
        <dbReference type="ARBA" id="ARBA00022958"/>
    </source>
</evidence>
<dbReference type="AlphaFoldDB" id="A0A7K0KG95"/>
<keyword evidence="11 13" id="KW-0472">Membrane</keyword>
<sequence>MINFKIIYKILGSLLFLEAIMMLACLGIALYYGEEDTFAFLVSVLVTVLSGIILGYKGRNADNIMSRRDSYLIVTLTWTVFSLFGTIPFMVGGYLHSFTDAYFETMSGFTTTGATIIDDVEILPHGILFWRSLTHWIGGLGIVFFTIAVLPQVVGGSTKVFAAEATGPIKSKLSPRLSTSAKWIWLVYLFITFGCMAGFMLFGMNWFEGINYAMSTAATGGYSIYNDSIEHFHSPGMEYTATFFCFISGVNFTLFYCAVAKKKVRALWRDTEFRLYLILTALFTVFIMMELIARNHYGLEHAFRSSLFSVVSFMTTTGLFNDDAGKWPHVTWVVLAVCMLVGGCSGSTAGGMKCVRITMLFKVLRNELRQRLHPHAVLPLKISGVNITYPQRVSLLAFFTAYLLLIFISAFVMIAAGIDNTNAITIAMSCIGNVGPTLGLEIGPTMSWSMLPDFAKWICTIMMLFGRLEIFSVIVCLTPSFWTKN</sequence>
<feature type="transmembrane region" description="Helical" evidence="13">
    <location>
        <begin position="38"/>
        <end position="58"/>
    </location>
</feature>
<evidence type="ECO:0000256" key="3">
    <source>
        <dbReference type="ARBA" id="ARBA00022448"/>
    </source>
</evidence>
<feature type="binding site" evidence="12">
    <location>
        <position position="433"/>
    </location>
    <ligand>
        <name>K(+)</name>
        <dbReference type="ChEBI" id="CHEBI:29103"/>
    </ligand>
</feature>
<dbReference type="InterPro" id="IPR003445">
    <property type="entry name" value="Cat_transpt"/>
</dbReference>
<protein>
    <submittedName>
        <fullName evidence="14">TrkH family potassium uptake protein</fullName>
    </submittedName>
</protein>
<feature type="transmembrane region" description="Helical" evidence="13">
    <location>
        <begin position="7"/>
        <end position="32"/>
    </location>
</feature>
<keyword evidence="8 12" id="KW-0630">Potassium</keyword>
<reference evidence="14 15" key="1">
    <citation type="submission" date="2019-08" db="EMBL/GenBank/DDBJ databases">
        <title>In-depth cultivation of the pig gut microbiome towards novel bacterial diversity and tailored functional studies.</title>
        <authorList>
            <person name="Wylensek D."/>
            <person name="Hitch T.C.A."/>
            <person name="Clavel T."/>
        </authorList>
    </citation>
    <scope>NUCLEOTIDE SEQUENCE [LARGE SCALE GENOMIC DNA]</scope>
    <source>
        <strain evidence="14 15">LKV-178-WT-2A</strain>
    </source>
</reference>
<proteinExistence type="inferred from homology"/>
<evidence type="ECO:0000256" key="9">
    <source>
        <dbReference type="ARBA" id="ARBA00022989"/>
    </source>
</evidence>
<name>A0A7K0KG95_9BACT</name>
<dbReference type="Proteomes" id="UP000438914">
    <property type="component" value="Unassembled WGS sequence"/>
</dbReference>
<evidence type="ECO:0000256" key="4">
    <source>
        <dbReference type="ARBA" id="ARBA00022475"/>
    </source>
</evidence>
<keyword evidence="10" id="KW-0406">Ion transport</keyword>
<gene>
    <name evidence="14" type="ORF">FYJ73_09745</name>
</gene>
<keyword evidence="6" id="KW-0633">Potassium transport</keyword>
<dbReference type="Pfam" id="PF02386">
    <property type="entry name" value="TrkH"/>
    <property type="match status" value="1"/>
</dbReference>
<feature type="binding site" evidence="12">
    <location>
        <position position="220"/>
    </location>
    <ligand>
        <name>K(+)</name>
        <dbReference type="ChEBI" id="CHEBI:29103"/>
    </ligand>
</feature>
<comment type="subcellular location">
    <subcellularLocation>
        <location evidence="1">Cell inner membrane</location>
        <topology evidence="1">Multi-pass membrane protein</topology>
    </subcellularLocation>
</comment>
<keyword evidence="12" id="KW-0479">Metal-binding</keyword>
<keyword evidence="9 13" id="KW-1133">Transmembrane helix</keyword>
<evidence type="ECO:0000256" key="10">
    <source>
        <dbReference type="ARBA" id="ARBA00023065"/>
    </source>
</evidence>
<feature type="transmembrane region" description="Helical" evidence="13">
    <location>
        <begin position="330"/>
        <end position="352"/>
    </location>
</feature>
<feature type="transmembrane region" description="Helical" evidence="13">
    <location>
        <begin position="70"/>
        <end position="95"/>
    </location>
</feature>
<comment type="caution">
    <text evidence="14">The sequence shown here is derived from an EMBL/GenBank/DDBJ whole genome shotgun (WGS) entry which is preliminary data.</text>
</comment>
<dbReference type="PANTHER" id="PTHR32024:SF2">
    <property type="entry name" value="TRK SYSTEM POTASSIUM UPTAKE PROTEIN TRKG-RELATED"/>
    <property type="match status" value="1"/>
</dbReference>
<evidence type="ECO:0000256" key="5">
    <source>
        <dbReference type="ARBA" id="ARBA00022519"/>
    </source>
</evidence>
<feature type="transmembrane region" description="Helical" evidence="13">
    <location>
        <begin position="454"/>
        <end position="482"/>
    </location>
</feature>
<dbReference type="GO" id="GO:0015379">
    <property type="term" value="F:potassium:chloride symporter activity"/>
    <property type="evidence" value="ECO:0007669"/>
    <property type="project" value="InterPro"/>
</dbReference>
<evidence type="ECO:0000256" key="12">
    <source>
        <dbReference type="PIRSR" id="PIRSR006247-1"/>
    </source>
</evidence>
<feature type="binding site" evidence="12">
    <location>
        <position position="316"/>
    </location>
    <ligand>
        <name>K(+)</name>
        <dbReference type="ChEBI" id="CHEBI:29103"/>
    </ligand>
</feature>
<dbReference type="GO" id="GO:0005886">
    <property type="term" value="C:plasma membrane"/>
    <property type="evidence" value="ECO:0007669"/>
    <property type="project" value="UniProtKB-SubCell"/>
</dbReference>
<feature type="binding site" evidence="12">
    <location>
        <position position="434"/>
    </location>
    <ligand>
        <name>K(+)</name>
        <dbReference type="ChEBI" id="CHEBI:29103"/>
    </ligand>
</feature>
<evidence type="ECO:0000256" key="11">
    <source>
        <dbReference type="ARBA" id="ARBA00023136"/>
    </source>
</evidence>
<comment type="similarity">
    <text evidence="2">Belongs to the TrkH potassium transport family.</text>
</comment>
<evidence type="ECO:0000256" key="2">
    <source>
        <dbReference type="ARBA" id="ARBA00009137"/>
    </source>
</evidence>
<evidence type="ECO:0000313" key="15">
    <source>
        <dbReference type="Proteomes" id="UP000438914"/>
    </source>
</evidence>
<dbReference type="PIRSF" id="PIRSF006247">
    <property type="entry name" value="TrkH"/>
    <property type="match status" value="1"/>
</dbReference>
<dbReference type="PANTHER" id="PTHR32024">
    <property type="entry name" value="TRK SYSTEM POTASSIUM UPTAKE PROTEIN TRKG-RELATED"/>
    <property type="match status" value="1"/>
</dbReference>
<keyword evidence="5" id="KW-0997">Cell inner membrane</keyword>
<feature type="binding site" evidence="12">
    <location>
        <position position="317"/>
    </location>
    <ligand>
        <name>K(+)</name>
        <dbReference type="ChEBI" id="CHEBI:29103"/>
    </ligand>
</feature>
<keyword evidence="3" id="KW-0813">Transport</keyword>
<feature type="binding site" evidence="12">
    <location>
        <position position="111"/>
    </location>
    <ligand>
        <name>K(+)</name>
        <dbReference type="ChEBI" id="CHEBI:29103"/>
    </ligand>
</feature>
<accession>A0A7K0KG95</accession>
<dbReference type="EMBL" id="VUNG01000024">
    <property type="protein sequence ID" value="MST84946.1"/>
    <property type="molecule type" value="Genomic_DNA"/>
</dbReference>
<feature type="transmembrane region" description="Helical" evidence="13">
    <location>
        <begin position="273"/>
        <end position="293"/>
    </location>
</feature>
<feature type="binding site" evidence="12">
    <location>
        <position position="112"/>
    </location>
    <ligand>
        <name>K(+)</name>
        <dbReference type="ChEBI" id="CHEBI:29103"/>
    </ligand>
</feature>
<feature type="transmembrane region" description="Helical" evidence="13">
    <location>
        <begin position="241"/>
        <end position="261"/>
    </location>
</feature>
<evidence type="ECO:0000256" key="13">
    <source>
        <dbReference type="SAM" id="Phobius"/>
    </source>
</evidence>
<feature type="transmembrane region" description="Helical" evidence="13">
    <location>
        <begin position="395"/>
        <end position="418"/>
    </location>
</feature>